<dbReference type="PANTHER" id="PTHR34309">
    <property type="entry name" value="SLR1406 PROTEIN"/>
    <property type="match status" value="1"/>
</dbReference>
<dbReference type="AlphaFoldDB" id="X1R042"/>
<accession>X1R042</accession>
<dbReference type="EMBL" id="BARW01008883">
    <property type="protein sequence ID" value="GAI73913.1"/>
    <property type="molecule type" value="Genomic_DNA"/>
</dbReference>
<dbReference type="Pfam" id="PF03928">
    <property type="entry name" value="HbpS-like"/>
    <property type="match status" value="1"/>
</dbReference>
<dbReference type="InterPro" id="IPR005624">
    <property type="entry name" value="PduO/GlcC-like"/>
</dbReference>
<dbReference type="PANTHER" id="PTHR34309:SF1">
    <property type="entry name" value="PROTEIN GLCG"/>
    <property type="match status" value="1"/>
</dbReference>
<dbReference type="Gene3D" id="3.30.450.150">
    <property type="entry name" value="Haem-degrading domain"/>
    <property type="match status" value="1"/>
</dbReference>
<gene>
    <name evidence="1" type="ORF">S12H4_18057</name>
</gene>
<dbReference type="InterPro" id="IPR052517">
    <property type="entry name" value="GlcG_carb_metab_protein"/>
</dbReference>
<name>X1R042_9ZZZZ</name>
<dbReference type="InterPro" id="IPR038084">
    <property type="entry name" value="PduO/GlcC-like_sf"/>
</dbReference>
<dbReference type="SUPFAM" id="SSF143744">
    <property type="entry name" value="GlcG-like"/>
    <property type="match status" value="1"/>
</dbReference>
<protein>
    <recommendedName>
        <fullName evidence="2">GlcG protein</fullName>
    </recommendedName>
</protein>
<comment type="caution">
    <text evidence="1">The sequence shown here is derived from an EMBL/GenBank/DDBJ whole genome shotgun (WGS) entry which is preliminary data.</text>
</comment>
<evidence type="ECO:0000313" key="1">
    <source>
        <dbReference type="EMBL" id="GAI73913.1"/>
    </source>
</evidence>
<organism evidence="1">
    <name type="scientific">marine sediment metagenome</name>
    <dbReference type="NCBI Taxonomy" id="412755"/>
    <lineage>
        <taxon>unclassified sequences</taxon>
        <taxon>metagenomes</taxon>
        <taxon>ecological metagenomes</taxon>
    </lineage>
</organism>
<sequence>KMYQREVLGLSEARAAVEAALSEASKQPDRPMAIAVVDHQGELVYCARMDGAYPLFMHMAINKAYTASRMLRDTATFAERDRELGRELATWGDDKLTYIRGGQCIIKPNGGYLPAGKTKGIVVGGIGTSGRVPEEDEEIALAGLKAMKL</sequence>
<feature type="non-terminal residue" evidence="1">
    <location>
        <position position="1"/>
    </location>
</feature>
<reference evidence="1" key="1">
    <citation type="journal article" date="2014" name="Front. Microbiol.">
        <title>High frequency of phylogenetically diverse reductive dehalogenase-homologous genes in deep subseafloor sedimentary metagenomes.</title>
        <authorList>
            <person name="Kawai M."/>
            <person name="Futagami T."/>
            <person name="Toyoda A."/>
            <person name="Takaki Y."/>
            <person name="Nishi S."/>
            <person name="Hori S."/>
            <person name="Arai W."/>
            <person name="Tsubouchi T."/>
            <person name="Morono Y."/>
            <person name="Uchiyama I."/>
            <person name="Ito T."/>
            <person name="Fujiyama A."/>
            <person name="Inagaki F."/>
            <person name="Takami H."/>
        </authorList>
    </citation>
    <scope>NUCLEOTIDE SEQUENCE</scope>
    <source>
        <strain evidence="1">Expedition CK06-06</strain>
    </source>
</reference>
<evidence type="ECO:0008006" key="2">
    <source>
        <dbReference type="Google" id="ProtNLM"/>
    </source>
</evidence>
<proteinExistence type="predicted"/>